<organism evidence="8 9">
    <name type="scientific">Chroogloeocystis siderophila 5.2 s.c.1</name>
    <dbReference type="NCBI Taxonomy" id="247279"/>
    <lineage>
        <taxon>Bacteria</taxon>
        <taxon>Bacillati</taxon>
        <taxon>Cyanobacteriota</taxon>
        <taxon>Cyanophyceae</taxon>
        <taxon>Oscillatoriophycideae</taxon>
        <taxon>Chroococcales</taxon>
        <taxon>Chroococcaceae</taxon>
        <taxon>Chroogloeocystis</taxon>
    </lineage>
</organism>
<evidence type="ECO:0000259" key="6">
    <source>
        <dbReference type="Pfam" id="PF02852"/>
    </source>
</evidence>
<evidence type="ECO:0000256" key="1">
    <source>
        <dbReference type="ARBA" id="ARBA00007532"/>
    </source>
</evidence>
<evidence type="ECO:0000256" key="5">
    <source>
        <dbReference type="SAM" id="Phobius"/>
    </source>
</evidence>
<evidence type="ECO:0000313" key="8">
    <source>
        <dbReference type="EMBL" id="OKH28150.1"/>
    </source>
</evidence>
<evidence type="ECO:0000313" key="9">
    <source>
        <dbReference type="Proteomes" id="UP000185984"/>
    </source>
</evidence>
<dbReference type="Gene3D" id="3.30.390.30">
    <property type="match status" value="1"/>
</dbReference>
<protein>
    <submittedName>
        <fullName evidence="8">Mercuric reductase</fullName>
    </submittedName>
</protein>
<dbReference type="OrthoDB" id="9807946at2"/>
<dbReference type="InterPro" id="IPR036188">
    <property type="entry name" value="FAD/NAD-bd_sf"/>
</dbReference>
<dbReference type="InterPro" id="IPR001100">
    <property type="entry name" value="Pyr_nuc-diS_OxRdtase"/>
</dbReference>
<feature type="binding site" evidence="4">
    <location>
        <position position="261"/>
    </location>
    <ligand>
        <name>NAD(+)</name>
        <dbReference type="ChEBI" id="CHEBI:57540"/>
    </ligand>
</feature>
<dbReference type="PRINTS" id="PR00368">
    <property type="entry name" value="FADPNR"/>
</dbReference>
<dbReference type="Proteomes" id="UP000185984">
    <property type="component" value="Unassembled WGS sequence"/>
</dbReference>
<comment type="cofactor">
    <cofactor evidence="4">
        <name>FAD</name>
        <dbReference type="ChEBI" id="CHEBI:57692"/>
    </cofactor>
    <text evidence="4">Binds 1 FAD per subunit.</text>
</comment>
<keyword evidence="4" id="KW-0547">Nucleotide-binding</keyword>
<dbReference type="PRINTS" id="PR00411">
    <property type="entry name" value="PNDRDTASEI"/>
</dbReference>
<dbReference type="EMBL" id="MRCC01000004">
    <property type="protein sequence ID" value="OKH28150.1"/>
    <property type="molecule type" value="Genomic_DNA"/>
</dbReference>
<dbReference type="SUPFAM" id="SSF55424">
    <property type="entry name" value="FAD/NAD-linked reductases, dimerisation (C-terminal) domain"/>
    <property type="match status" value="1"/>
</dbReference>
<dbReference type="AlphaFoldDB" id="A0A1U7HWZ2"/>
<accession>A0A1U7HWZ2</accession>
<dbReference type="InterPro" id="IPR016156">
    <property type="entry name" value="FAD/NAD-linked_Rdtase_dimer_sf"/>
</dbReference>
<dbReference type="RefSeq" id="WP_073548603.1">
    <property type="nucleotide sequence ID" value="NZ_CAWMVK010000034.1"/>
</dbReference>
<keyword evidence="3 4" id="KW-0274">FAD</keyword>
<evidence type="ECO:0000256" key="2">
    <source>
        <dbReference type="ARBA" id="ARBA00022630"/>
    </source>
</evidence>
<dbReference type="Pfam" id="PF07992">
    <property type="entry name" value="Pyr_redox_2"/>
    <property type="match status" value="1"/>
</dbReference>
<keyword evidence="5" id="KW-1133">Transmembrane helix</keyword>
<reference evidence="8 9" key="1">
    <citation type="submission" date="2016-11" db="EMBL/GenBank/DDBJ databases">
        <title>Draft Genome Sequences of Nine Cyanobacterial Strains from Diverse Habitats.</title>
        <authorList>
            <person name="Zhu T."/>
            <person name="Hou S."/>
            <person name="Lu X."/>
            <person name="Hess W.R."/>
        </authorList>
    </citation>
    <scope>NUCLEOTIDE SEQUENCE [LARGE SCALE GENOMIC DNA]</scope>
    <source>
        <strain evidence="8 9">5.2 s.c.1</strain>
    </source>
</reference>
<feature type="binding site" evidence="4">
    <location>
        <begin position="136"/>
        <end position="138"/>
    </location>
    <ligand>
        <name>FAD</name>
        <dbReference type="ChEBI" id="CHEBI:57692"/>
    </ligand>
</feature>
<feature type="binding site" evidence="4">
    <location>
        <position position="110"/>
    </location>
    <ligand>
        <name>FAD</name>
        <dbReference type="ChEBI" id="CHEBI:57692"/>
    </ligand>
</feature>
<feature type="domain" description="FAD/NAD(P)-binding" evidence="7">
    <location>
        <begin position="5"/>
        <end position="316"/>
    </location>
</feature>
<keyword evidence="9" id="KW-1185">Reference proteome</keyword>
<dbReference type="GO" id="GO:0000166">
    <property type="term" value="F:nucleotide binding"/>
    <property type="evidence" value="ECO:0007669"/>
    <property type="project" value="UniProtKB-KW"/>
</dbReference>
<comment type="similarity">
    <text evidence="1">Belongs to the class-I pyridine nucleotide-disulfide oxidoreductase family.</text>
</comment>
<proteinExistence type="inferred from homology"/>
<dbReference type="GO" id="GO:0016491">
    <property type="term" value="F:oxidoreductase activity"/>
    <property type="evidence" value="ECO:0007669"/>
    <property type="project" value="InterPro"/>
</dbReference>
<evidence type="ECO:0000259" key="7">
    <source>
        <dbReference type="Pfam" id="PF07992"/>
    </source>
</evidence>
<dbReference type="InterPro" id="IPR004099">
    <property type="entry name" value="Pyr_nucl-diS_OxRdtase_dimer"/>
</dbReference>
<feature type="domain" description="Pyridine nucleotide-disulphide oxidoreductase dimerisation" evidence="6">
    <location>
        <begin position="336"/>
        <end position="441"/>
    </location>
</feature>
<dbReference type="Gene3D" id="3.50.50.60">
    <property type="entry name" value="FAD/NAD(P)-binding domain"/>
    <property type="match status" value="2"/>
</dbReference>
<comment type="caution">
    <text evidence="8">The sequence shown here is derived from an EMBL/GenBank/DDBJ whole genome shotgun (WGS) entry which is preliminary data.</text>
</comment>
<keyword evidence="2" id="KW-0285">Flavoprotein</keyword>
<name>A0A1U7HWZ2_9CHRO</name>
<keyword evidence="5" id="KW-0812">Transmembrane</keyword>
<dbReference type="InterPro" id="IPR023753">
    <property type="entry name" value="FAD/NAD-binding_dom"/>
</dbReference>
<evidence type="ECO:0000256" key="3">
    <source>
        <dbReference type="ARBA" id="ARBA00022827"/>
    </source>
</evidence>
<dbReference type="SUPFAM" id="SSF51905">
    <property type="entry name" value="FAD/NAD(P)-binding domain"/>
    <property type="match status" value="1"/>
</dbReference>
<dbReference type="PIRSF" id="PIRSF000350">
    <property type="entry name" value="Mercury_reductase_MerA"/>
    <property type="match status" value="1"/>
</dbReference>
<dbReference type="PANTHER" id="PTHR43014">
    <property type="entry name" value="MERCURIC REDUCTASE"/>
    <property type="match status" value="1"/>
</dbReference>
<evidence type="ECO:0000256" key="4">
    <source>
        <dbReference type="PIRSR" id="PIRSR000350-3"/>
    </source>
</evidence>
<dbReference type="Pfam" id="PF02852">
    <property type="entry name" value="Pyr_redox_dim"/>
    <property type="match status" value="1"/>
</dbReference>
<gene>
    <name evidence="8" type="ORF">NIES1031_06165</name>
</gene>
<keyword evidence="4" id="KW-0520">NAD</keyword>
<keyword evidence="5" id="KW-0472">Membrane</keyword>
<dbReference type="STRING" id="247279.NIES1031_06165"/>
<sequence length="468" mass="51111">MTVDYDVVIIGGSLTGRYAAILATQLHAKVALVEPTAQKIFPHLLTPHALAYLGKCQQSAMSWEITANKKDTVEWADILQQVKGVVADVEEQYSPAVLAALGVDMISGDGQFVRSPALTFSVNRRQLKSRSYLLATGSRPLIPNIEGLQATGYYTTADILSVLNANPPTRWAIIGGDPSGIQMAQILTRFGLDVTLIVKHSHILPREDPAIVQLIQAALEAEGVRILTETPVTQIKQIQGTKWVQAGNYAIETDEILLCAGQQPDLAHLNLEAVGVRSHRHRLVLNAKLQTTQPRIYACGEAIGGYPLTNIAHYEAAVALKNALAVSRDRVDYGSIPWAVFCDPQLARVGLTETQARHLFGDIVVLRQYFKSIAAAQIEMATTGVCQVVLLLNGEILGATIVGAYAAELIHVFSLAIAQRIKINKLAQLAPIYPSFSEIFAQIAALTYQTHLNRGSIWDKILTTFRRW</sequence>
<feature type="transmembrane region" description="Helical" evidence="5">
    <location>
        <begin position="396"/>
        <end position="418"/>
    </location>
</feature>